<keyword evidence="2" id="KW-0812">Transmembrane</keyword>
<proteinExistence type="predicted"/>
<dbReference type="PRINTS" id="PR00463">
    <property type="entry name" value="EP450I"/>
</dbReference>
<evidence type="ECO:0000256" key="2">
    <source>
        <dbReference type="ARBA" id="ARBA00022692"/>
    </source>
</evidence>
<dbReference type="Proteomes" id="UP001054889">
    <property type="component" value="Unassembled WGS sequence"/>
</dbReference>
<dbReference type="SUPFAM" id="SSF48264">
    <property type="entry name" value="Cytochrome P450"/>
    <property type="match status" value="1"/>
</dbReference>
<feature type="binding site" description="axial binding residue" evidence="6">
    <location>
        <position position="242"/>
    </location>
    <ligand>
        <name>heme</name>
        <dbReference type="ChEBI" id="CHEBI:30413"/>
    </ligand>
    <ligandPart>
        <name>Fe</name>
        <dbReference type="ChEBI" id="CHEBI:18248"/>
    </ligandPart>
</feature>
<dbReference type="GO" id="GO:0016709">
    <property type="term" value="F:oxidoreductase activity, acting on paired donors, with incorporation or reduction of molecular oxygen, NAD(P)H as one donor, and incorporation of one atom of oxygen"/>
    <property type="evidence" value="ECO:0007669"/>
    <property type="project" value="TreeGrafter"/>
</dbReference>
<evidence type="ECO:0000313" key="8">
    <source>
        <dbReference type="Proteomes" id="UP001054889"/>
    </source>
</evidence>
<name>A0AAV5CT72_ELECO</name>
<reference evidence="7" key="1">
    <citation type="journal article" date="2018" name="DNA Res.">
        <title>Multiple hybrid de novo genome assembly of finger millet, an orphan allotetraploid crop.</title>
        <authorList>
            <person name="Hatakeyama M."/>
            <person name="Aluri S."/>
            <person name="Balachadran M.T."/>
            <person name="Sivarajan S.R."/>
            <person name="Patrignani A."/>
            <person name="Gruter S."/>
            <person name="Poveda L."/>
            <person name="Shimizu-Inatsugi R."/>
            <person name="Baeten J."/>
            <person name="Francoijs K.J."/>
            <person name="Nataraja K.N."/>
            <person name="Reddy Y.A.N."/>
            <person name="Phadnis S."/>
            <person name="Ravikumar R.L."/>
            <person name="Schlapbach R."/>
            <person name="Sreeman S.M."/>
            <person name="Shimizu K.K."/>
        </authorList>
    </citation>
    <scope>NUCLEOTIDE SEQUENCE</scope>
</reference>
<dbReference type="InterPro" id="IPR002401">
    <property type="entry name" value="Cyt_P450_E_grp-I"/>
</dbReference>
<evidence type="ECO:0000256" key="3">
    <source>
        <dbReference type="ARBA" id="ARBA00022723"/>
    </source>
</evidence>
<accession>A0AAV5CT72</accession>
<comment type="caution">
    <text evidence="7">The sequence shown here is derived from an EMBL/GenBank/DDBJ whole genome shotgun (WGS) entry which is preliminary data.</text>
</comment>
<keyword evidence="6" id="KW-0349">Heme</keyword>
<reference evidence="7" key="2">
    <citation type="submission" date="2021-12" db="EMBL/GenBank/DDBJ databases">
        <title>Resequencing data analysis of finger millet.</title>
        <authorList>
            <person name="Hatakeyama M."/>
            <person name="Aluri S."/>
            <person name="Balachadran M.T."/>
            <person name="Sivarajan S.R."/>
            <person name="Poveda L."/>
            <person name="Shimizu-Inatsugi R."/>
            <person name="Schlapbach R."/>
            <person name="Sreeman S.M."/>
            <person name="Shimizu K.K."/>
        </authorList>
    </citation>
    <scope>NUCLEOTIDE SEQUENCE</scope>
</reference>
<dbReference type="InterPro" id="IPR036396">
    <property type="entry name" value="Cyt_P450_sf"/>
</dbReference>
<dbReference type="GO" id="GO:0016020">
    <property type="term" value="C:membrane"/>
    <property type="evidence" value="ECO:0007669"/>
    <property type="project" value="UniProtKB-SubCell"/>
</dbReference>
<dbReference type="Gene3D" id="1.10.630.10">
    <property type="entry name" value="Cytochrome P450"/>
    <property type="match status" value="1"/>
</dbReference>
<keyword evidence="5" id="KW-0472">Membrane</keyword>
<dbReference type="AlphaFoldDB" id="A0AAV5CT72"/>
<dbReference type="EMBL" id="BQKI01000009">
    <property type="protein sequence ID" value="GJN01370.1"/>
    <property type="molecule type" value="Genomic_DNA"/>
</dbReference>
<dbReference type="PANTHER" id="PTHR24298:SF825">
    <property type="entry name" value="CYTOCHROME P450 89A2"/>
    <property type="match status" value="1"/>
</dbReference>
<dbReference type="Pfam" id="PF00067">
    <property type="entry name" value="p450"/>
    <property type="match status" value="1"/>
</dbReference>
<dbReference type="InterPro" id="IPR051103">
    <property type="entry name" value="Plant_metabolite_P450s"/>
</dbReference>
<evidence type="ECO:0000313" key="7">
    <source>
        <dbReference type="EMBL" id="GJN01370.1"/>
    </source>
</evidence>
<comment type="cofactor">
    <cofactor evidence="6">
        <name>heme</name>
        <dbReference type="ChEBI" id="CHEBI:30413"/>
    </cofactor>
</comment>
<keyword evidence="4" id="KW-1133">Transmembrane helix</keyword>
<keyword evidence="3 6" id="KW-0479">Metal-binding</keyword>
<evidence type="ECO:0000256" key="1">
    <source>
        <dbReference type="ARBA" id="ARBA00004167"/>
    </source>
</evidence>
<dbReference type="GO" id="GO:0020037">
    <property type="term" value="F:heme binding"/>
    <property type="evidence" value="ECO:0007669"/>
    <property type="project" value="InterPro"/>
</dbReference>
<keyword evidence="6" id="KW-0408">Iron</keyword>
<dbReference type="PANTHER" id="PTHR24298">
    <property type="entry name" value="FLAVONOID 3'-MONOOXYGENASE-RELATED"/>
    <property type="match status" value="1"/>
</dbReference>
<keyword evidence="8" id="KW-1185">Reference proteome</keyword>
<protein>
    <submittedName>
        <fullName evidence="7">Uncharacterized protein</fullName>
    </submittedName>
</protein>
<dbReference type="InterPro" id="IPR001128">
    <property type="entry name" value="Cyt_P450"/>
</dbReference>
<gene>
    <name evidence="7" type="primary">ga18635</name>
    <name evidence="7" type="ORF">PR202_ga18635</name>
</gene>
<evidence type="ECO:0000256" key="6">
    <source>
        <dbReference type="PIRSR" id="PIRSR602401-1"/>
    </source>
</evidence>
<sequence>MFSLLTYMCSGQRLQRHRVEEIEAVQRELFALFAFCPALTTKILSSGGGGTRHDQNNVAGYCYVDTLLAHRLPKEEEGGQSLTEVEMVSLCTKFLTASVYTTVTALQWIMANPVIQPEVQTKLLNEIITLGDYLFPPEQEEEDLMKMPYLKAVVLEGLRRQPAHFLLSHVATEDTSLDRHRVPVATPVNFSVADVSLDEEVWDRLEEFRTERFMDGGEGVGVDLTGSREITMMSFGVGRRICPSLGLAVLDLEYFVANLVREFEWRMVTDCDNGNNGVNLAERPEFTVTMDRLLRARVARRWFDRTR</sequence>
<organism evidence="7 8">
    <name type="scientific">Eleusine coracana subsp. coracana</name>
    <dbReference type="NCBI Taxonomy" id="191504"/>
    <lineage>
        <taxon>Eukaryota</taxon>
        <taxon>Viridiplantae</taxon>
        <taxon>Streptophyta</taxon>
        <taxon>Embryophyta</taxon>
        <taxon>Tracheophyta</taxon>
        <taxon>Spermatophyta</taxon>
        <taxon>Magnoliopsida</taxon>
        <taxon>Liliopsida</taxon>
        <taxon>Poales</taxon>
        <taxon>Poaceae</taxon>
        <taxon>PACMAD clade</taxon>
        <taxon>Chloridoideae</taxon>
        <taxon>Cynodonteae</taxon>
        <taxon>Eleusininae</taxon>
        <taxon>Eleusine</taxon>
    </lineage>
</organism>
<dbReference type="GO" id="GO:0005506">
    <property type="term" value="F:iron ion binding"/>
    <property type="evidence" value="ECO:0007669"/>
    <property type="project" value="InterPro"/>
</dbReference>
<comment type="subcellular location">
    <subcellularLocation>
        <location evidence="1">Membrane</location>
        <topology evidence="1">Single-pass membrane protein</topology>
    </subcellularLocation>
</comment>
<evidence type="ECO:0000256" key="4">
    <source>
        <dbReference type="ARBA" id="ARBA00022989"/>
    </source>
</evidence>
<evidence type="ECO:0000256" key="5">
    <source>
        <dbReference type="ARBA" id="ARBA00023136"/>
    </source>
</evidence>